<dbReference type="Gene3D" id="2.160.20.120">
    <property type="match status" value="1"/>
</dbReference>
<name>A0AAE3FIT8_9BACT</name>
<gene>
    <name evidence="3" type="ORF">MR241_04760</name>
</gene>
<evidence type="ECO:0000313" key="4">
    <source>
        <dbReference type="Proteomes" id="UP001139365"/>
    </source>
</evidence>
<dbReference type="Proteomes" id="UP001139365">
    <property type="component" value="Unassembled WGS sequence"/>
</dbReference>
<dbReference type="Pfam" id="PF13349">
    <property type="entry name" value="DUF4097"/>
    <property type="match status" value="1"/>
</dbReference>
<evidence type="ECO:0000256" key="1">
    <source>
        <dbReference type="SAM" id="Phobius"/>
    </source>
</evidence>
<feature type="domain" description="DUF4097" evidence="2">
    <location>
        <begin position="91"/>
        <end position="209"/>
    </location>
</feature>
<dbReference type="AlphaFoldDB" id="A0AAE3FIT8"/>
<organism evidence="3 4">
    <name type="scientific">Candidatus Colimorpha enterica</name>
    <dbReference type="NCBI Taxonomy" id="3083063"/>
    <lineage>
        <taxon>Bacteria</taxon>
        <taxon>Pseudomonadati</taxon>
        <taxon>Bacteroidota</taxon>
        <taxon>Bacteroidia</taxon>
        <taxon>Bacteroidales</taxon>
        <taxon>Candidatus Colimorpha</taxon>
    </lineage>
</organism>
<accession>A0AAE3FIT8</accession>
<feature type="transmembrane region" description="Helical" evidence="1">
    <location>
        <begin position="12"/>
        <end position="38"/>
    </location>
</feature>
<proteinExistence type="predicted"/>
<sequence length="268" mass="27443">MTTGQSVIRYCAIALAVLLSVTIIASVVLSIAGVLSLLGGKRGIGEMKTFEIGEEVKSLDINIGAAELKIVTGGEFRVESNIGKLTVSCRNGVLKISEKRRLSLSYDGKAVLKVCIPEGTVFEKLSLDAGAGTVDIDSVSAETVKLDLGAGKTEIGMLVATGKAEIDGGAGKISVKDGRINSLDADTGAGAMDIAGVLTGTSRISIGVGRAELTLRGGEDAYRFDVDKGIGRVTVGGREMSDGEKCGSGDNLIEIDGGIGSVTVTFAD</sequence>
<dbReference type="EMBL" id="JALEMU010000072">
    <property type="protein sequence ID" value="MCI5755587.1"/>
    <property type="molecule type" value="Genomic_DNA"/>
</dbReference>
<evidence type="ECO:0000313" key="3">
    <source>
        <dbReference type="EMBL" id="MCI5755587.1"/>
    </source>
</evidence>
<keyword evidence="1" id="KW-1133">Transmembrane helix</keyword>
<dbReference type="InterPro" id="IPR025164">
    <property type="entry name" value="Toastrack_DUF4097"/>
</dbReference>
<comment type="caution">
    <text evidence="3">The sequence shown here is derived from an EMBL/GenBank/DDBJ whole genome shotgun (WGS) entry which is preliminary data.</text>
</comment>
<keyword evidence="1" id="KW-0472">Membrane</keyword>
<keyword evidence="1" id="KW-0812">Transmembrane</keyword>
<reference evidence="3 4" key="1">
    <citation type="submission" date="2022-03" db="EMBL/GenBank/DDBJ databases">
        <title>Metagenome-assembled genomes from swine fecal metagenomes.</title>
        <authorList>
            <person name="Holman D.B."/>
            <person name="Kommadath A."/>
        </authorList>
    </citation>
    <scope>NUCLEOTIDE SEQUENCE [LARGE SCALE GENOMIC DNA]</scope>
    <source>
        <strain evidence="3">SUG147</strain>
    </source>
</reference>
<evidence type="ECO:0000259" key="2">
    <source>
        <dbReference type="Pfam" id="PF13349"/>
    </source>
</evidence>
<protein>
    <submittedName>
        <fullName evidence="3">DUF4097 family beta strand repeat-containing protein</fullName>
    </submittedName>
</protein>